<dbReference type="EMBL" id="EQ975216">
    <property type="protein sequence ID" value="EEF27696.1"/>
    <property type="molecule type" value="Genomic_DNA"/>
</dbReference>
<reference evidence="2" key="1">
    <citation type="journal article" date="2010" name="Nat. Biotechnol.">
        <title>Draft genome sequence of the oilseed species Ricinus communis.</title>
        <authorList>
            <person name="Chan A.P."/>
            <person name="Crabtree J."/>
            <person name="Zhao Q."/>
            <person name="Lorenzi H."/>
            <person name="Orvis J."/>
            <person name="Puiu D."/>
            <person name="Melake-Berhan A."/>
            <person name="Jones K.M."/>
            <person name="Redman J."/>
            <person name="Chen G."/>
            <person name="Cahoon E.B."/>
            <person name="Gedil M."/>
            <person name="Stanke M."/>
            <person name="Haas B.J."/>
            <person name="Wortman J.R."/>
            <person name="Fraser-Liggett C.M."/>
            <person name="Ravel J."/>
            <person name="Rabinowicz P.D."/>
        </authorList>
    </citation>
    <scope>NUCLEOTIDE SEQUENCE [LARGE SCALE GENOMIC DNA]</scope>
    <source>
        <strain evidence="2">cv. Hale</strain>
    </source>
</reference>
<keyword evidence="2" id="KW-1185">Reference proteome</keyword>
<evidence type="ECO:0000313" key="1">
    <source>
        <dbReference type="EMBL" id="EEF27696.1"/>
    </source>
</evidence>
<dbReference type="Proteomes" id="UP000008311">
    <property type="component" value="Unassembled WGS sequence"/>
</dbReference>
<dbReference type="InParanoid" id="B9T8W3"/>
<gene>
    <name evidence="1" type="ORF">RCOM_2007220</name>
</gene>
<protein>
    <submittedName>
        <fullName evidence="1">Uncharacterized protein</fullName>
    </submittedName>
</protein>
<dbReference type="AlphaFoldDB" id="B9T8W3"/>
<accession>B9T8W3</accession>
<proteinExistence type="predicted"/>
<evidence type="ECO:0000313" key="2">
    <source>
        <dbReference type="Proteomes" id="UP000008311"/>
    </source>
</evidence>
<sequence length="155" mass="17428">MRPSSAGGIRLTRAQIRLHRVMRNLGPPYVNLLVEKKSSPLDIRKVKRRGSLHPIDSKSQYLHVPLLFVLEQHRRTVFHPCSSTSRRRSFSTEVGIWFADKSIIEGLEAGSLTHQFLLLPMGAFTSKGAWSRGGGWDSISRLQVEPPPFNNVEGS</sequence>
<organism evidence="1 2">
    <name type="scientific">Ricinus communis</name>
    <name type="common">Castor bean</name>
    <dbReference type="NCBI Taxonomy" id="3988"/>
    <lineage>
        <taxon>Eukaryota</taxon>
        <taxon>Viridiplantae</taxon>
        <taxon>Streptophyta</taxon>
        <taxon>Embryophyta</taxon>
        <taxon>Tracheophyta</taxon>
        <taxon>Spermatophyta</taxon>
        <taxon>Magnoliopsida</taxon>
        <taxon>eudicotyledons</taxon>
        <taxon>Gunneridae</taxon>
        <taxon>Pentapetalae</taxon>
        <taxon>rosids</taxon>
        <taxon>fabids</taxon>
        <taxon>Malpighiales</taxon>
        <taxon>Euphorbiaceae</taxon>
        <taxon>Acalyphoideae</taxon>
        <taxon>Acalypheae</taxon>
        <taxon>Ricinus</taxon>
    </lineage>
</organism>
<name>B9T8W3_RICCO</name>